<dbReference type="Proteomes" id="UP000199028">
    <property type="component" value="Unassembled WGS sequence"/>
</dbReference>
<keyword evidence="2" id="KW-1185">Reference proteome</keyword>
<reference evidence="2" key="1">
    <citation type="submission" date="2016-10" db="EMBL/GenBank/DDBJ databases">
        <authorList>
            <person name="Varghese N."/>
            <person name="Submissions S."/>
        </authorList>
    </citation>
    <scope>NUCLEOTIDE SEQUENCE [LARGE SCALE GENOMIC DNA]</scope>
    <source>
        <strain evidence="2">CGMCC 4.578</strain>
    </source>
</reference>
<evidence type="ECO:0000313" key="1">
    <source>
        <dbReference type="EMBL" id="SES43007.1"/>
    </source>
</evidence>
<accession>A0A1H9XAT8</accession>
<evidence type="ECO:0008006" key="3">
    <source>
        <dbReference type="Google" id="ProtNLM"/>
    </source>
</evidence>
<dbReference type="RefSeq" id="WP_143086897.1">
    <property type="nucleotide sequence ID" value="NZ_FOFT01000014.1"/>
</dbReference>
<name>A0A1H9XAT8_9PSEU</name>
<dbReference type="OrthoDB" id="4578725at2"/>
<dbReference type="AlphaFoldDB" id="A0A1H9XAT8"/>
<gene>
    <name evidence="1" type="ORF">SAMN05216195_11428</name>
</gene>
<sequence length="245" mass="26670">MARCLMCGSDGELSREHAIPAWIGRELNTTSEPVGHRYEGFPGSGISREWTAKCIDIKVKKICKTCNNGWMSRLEKEAEPVLTPLIQGTSRAVTTVECKLITRWFLKTMLMLELAGDRTQRVALPTHEDWVRAGHLPPDVALWLGAARRPSGTATGGRLVNVRLGEREGPGWLFALVVGHLVLVAFGAPEGLGQSALTAPLSGALTRLWPSPPLVAAFPPSVRLGRKQVPLIVDLVHQSLPSRLP</sequence>
<protein>
    <recommendedName>
        <fullName evidence="3">HNH endonuclease</fullName>
    </recommendedName>
</protein>
<evidence type="ECO:0000313" key="2">
    <source>
        <dbReference type="Proteomes" id="UP000199028"/>
    </source>
</evidence>
<proteinExistence type="predicted"/>
<dbReference type="EMBL" id="FOFT01000014">
    <property type="protein sequence ID" value="SES43007.1"/>
    <property type="molecule type" value="Genomic_DNA"/>
</dbReference>
<organism evidence="1 2">
    <name type="scientific">Lentzea flaviverrucosa</name>
    <dbReference type="NCBI Taxonomy" id="200379"/>
    <lineage>
        <taxon>Bacteria</taxon>
        <taxon>Bacillati</taxon>
        <taxon>Actinomycetota</taxon>
        <taxon>Actinomycetes</taxon>
        <taxon>Pseudonocardiales</taxon>
        <taxon>Pseudonocardiaceae</taxon>
        <taxon>Lentzea</taxon>
    </lineage>
</organism>